<evidence type="ECO:0000256" key="1">
    <source>
        <dbReference type="SAM" id="MobiDB-lite"/>
    </source>
</evidence>
<reference evidence="2 3" key="1">
    <citation type="journal article" date="2017" name="Plant Biotechnol. J.">
        <title>A comprehensive draft genome sequence for lupin (Lupinus angustifolius), an emerging health food: insights into plant-microbe interactions and legume evolution.</title>
        <authorList>
            <person name="Hane J.K."/>
            <person name="Ming Y."/>
            <person name="Kamphuis L.G."/>
            <person name="Nelson M.N."/>
            <person name="Garg G."/>
            <person name="Atkins C.A."/>
            <person name="Bayer P.E."/>
            <person name="Bravo A."/>
            <person name="Bringans S."/>
            <person name="Cannon S."/>
            <person name="Edwards D."/>
            <person name="Foley R."/>
            <person name="Gao L.L."/>
            <person name="Harrison M.J."/>
            <person name="Huang W."/>
            <person name="Hurgobin B."/>
            <person name="Li S."/>
            <person name="Liu C.W."/>
            <person name="McGrath A."/>
            <person name="Morahan G."/>
            <person name="Murray J."/>
            <person name="Weller J."/>
            <person name="Jian J."/>
            <person name="Singh K.B."/>
        </authorList>
    </citation>
    <scope>NUCLEOTIDE SEQUENCE [LARGE SCALE GENOMIC DNA]</scope>
    <source>
        <strain evidence="3">cv. Tanjil</strain>
        <tissue evidence="2">Whole plant</tissue>
    </source>
</reference>
<dbReference type="EMBL" id="CM007377">
    <property type="protein sequence ID" value="OIV94259.1"/>
    <property type="molecule type" value="Genomic_DNA"/>
</dbReference>
<feature type="region of interest" description="Disordered" evidence="1">
    <location>
        <begin position="116"/>
        <end position="138"/>
    </location>
</feature>
<sequence>MSLVYDKSSSGRYKMTHNFSSRADMYMIPVGSEGHDLPYHWVDREVLGTKNSFPHGAHLDVDVFDGLMENFALFAPVPSCPVHPCLRDGVLKLTVVEMANCWPVRRLLRDGHMPSLPTTEAHPLSRAVQVTAAQSSTS</sequence>
<dbReference type="AlphaFoldDB" id="A0A4P1QSS3"/>
<accession>A0A4P1QSS3</accession>
<evidence type="ECO:0000313" key="2">
    <source>
        <dbReference type="EMBL" id="OIV94259.1"/>
    </source>
</evidence>
<keyword evidence="3" id="KW-1185">Reference proteome</keyword>
<dbReference type="Proteomes" id="UP000188354">
    <property type="component" value="Chromosome LG17"/>
</dbReference>
<proteinExistence type="predicted"/>
<dbReference type="Gramene" id="OIV94259">
    <property type="protein sequence ID" value="OIV94259"/>
    <property type="gene ID" value="TanjilG_00008"/>
</dbReference>
<evidence type="ECO:0000313" key="3">
    <source>
        <dbReference type="Proteomes" id="UP000188354"/>
    </source>
</evidence>
<name>A0A4P1QSS3_LUPAN</name>
<protein>
    <submittedName>
        <fullName evidence="2">Uncharacterized protein</fullName>
    </submittedName>
</protein>
<gene>
    <name evidence="2" type="ORF">TanjilG_00008</name>
</gene>
<organism evidence="2 3">
    <name type="scientific">Lupinus angustifolius</name>
    <name type="common">Narrow-leaved blue lupine</name>
    <dbReference type="NCBI Taxonomy" id="3871"/>
    <lineage>
        <taxon>Eukaryota</taxon>
        <taxon>Viridiplantae</taxon>
        <taxon>Streptophyta</taxon>
        <taxon>Embryophyta</taxon>
        <taxon>Tracheophyta</taxon>
        <taxon>Spermatophyta</taxon>
        <taxon>Magnoliopsida</taxon>
        <taxon>eudicotyledons</taxon>
        <taxon>Gunneridae</taxon>
        <taxon>Pentapetalae</taxon>
        <taxon>rosids</taxon>
        <taxon>fabids</taxon>
        <taxon>Fabales</taxon>
        <taxon>Fabaceae</taxon>
        <taxon>Papilionoideae</taxon>
        <taxon>50 kb inversion clade</taxon>
        <taxon>genistoids sensu lato</taxon>
        <taxon>core genistoids</taxon>
        <taxon>Genisteae</taxon>
        <taxon>Lupinus</taxon>
    </lineage>
</organism>